<name>A0A804NKK9_MAIZE</name>
<reference evidence="2" key="3">
    <citation type="submission" date="2021-05" db="UniProtKB">
        <authorList>
            <consortium name="EnsemblPlants"/>
        </authorList>
    </citation>
    <scope>IDENTIFICATION</scope>
    <source>
        <strain evidence="2">cv. B73</strain>
    </source>
</reference>
<feature type="region of interest" description="Disordered" evidence="1">
    <location>
        <begin position="90"/>
        <end position="112"/>
    </location>
</feature>
<dbReference type="EnsemblPlants" id="Zm00001eb167570_T001">
    <property type="protein sequence ID" value="Zm00001eb167570_P001"/>
    <property type="gene ID" value="Zm00001eb167570"/>
</dbReference>
<organism evidence="2 3">
    <name type="scientific">Zea mays</name>
    <name type="common">Maize</name>
    <dbReference type="NCBI Taxonomy" id="4577"/>
    <lineage>
        <taxon>Eukaryota</taxon>
        <taxon>Viridiplantae</taxon>
        <taxon>Streptophyta</taxon>
        <taxon>Embryophyta</taxon>
        <taxon>Tracheophyta</taxon>
        <taxon>Spermatophyta</taxon>
        <taxon>Magnoliopsida</taxon>
        <taxon>Liliopsida</taxon>
        <taxon>Poales</taxon>
        <taxon>Poaceae</taxon>
        <taxon>PACMAD clade</taxon>
        <taxon>Panicoideae</taxon>
        <taxon>Andropogonodae</taxon>
        <taxon>Andropogoneae</taxon>
        <taxon>Tripsacinae</taxon>
        <taxon>Zea</taxon>
    </lineage>
</organism>
<keyword evidence="3" id="KW-1185">Reference proteome</keyword>
<dbReference type="Proteomes" id="UP000007305">
    <property type="component" value="Chromosome 4"/>
</dbReference>
<feature type="compositionally biased region" description="Pro residues" evidence="1">
    <location>
        <begin position="102"/>
        <end position="112"/>
    </location>
</feature>
<protein>
    <submittedName>
        <fullName evidence="2">Uncharacterized protein</fullName>
    </submittedName>
</protein>
<reference evidence="2" key="2">
    <citation type="submission" date="2019-07" db="EMBL/GenBank/DDBJ databases">
        <authorList>
            <person name="Seetharam A."/>
            <person name="Woodhouse M."/>
            <person name="Cannon E."/>
        </authorList>
    </citation>
    <scope>NUCLEOTIDE SEQUENCE [LARGE SCALE GENOMIC DNA]</scope>
    <source>
        <strain evidence="2">cv. B73</strain>
    </source>
</reference>
<proteinExistence type="predicted"/>
<evidence type="ECO:0000313" key="3">
    <source>
        <dbReference type="Proteomes" id="UP000007305"/>
    </source>
</evidence>
<dbReference type="Gramene" id="Zm00001eb167570_T001">
    <property type="protein sequence ID" value="Zm00001eb167570_P001"/>
    <property type="gene ID" value="Zm00001eb167570"/>
</dbReference>
<sequence>MTRIVDDVASSSPWEFILASWAPYSASFPASPTAPLPLLVRSPKVLGSSAFPPRGQSSPCLRRWPAAMRMSAAWLAKGGFLWADAAGSERFPGERLRSRGRPPAPPAPPTAC</sequence>
<evidence type="ECO:0000256" key="1">
    <source>
        <dbReference type="SAM" id="MobiDB-lite"/>
    </source>
</evidence>
<evidence type="ECO:0000313" key="2">
    <source>
        <dbReference type="EnsemblPlants" id="Zm00001eb167570_P001"/>
    </source>
</evidence>
<dbReference type="AlphaFoldDB" id="A0A804NKK9"/>
<reference evidence="3" key="1">
    <citation type="journal article" date="2009" name="Science">
        <title>The B73 maize genome: complexity, diversity, and dynamics.</title>
        <authorList>
            <person name="Schnable P.S."/>
            <person name="Ware D."/>
            <person name="Fulton R.S."/>
            <person name="Stein J.C."/>
            <person name="Wei F."/>
            <person name="Pasternak S."/>
            <person name="Liang C."/>
            <person name="Zhang J."/>
            <person name="Fulton L."/>
            <person name="Graves T.A."/>
            <person name="Minx P."/>
            <person name="Reily A.D."/>
            <person name="Courtney L."/>
            <person name="Kruchowski S.S."/>
            <person name="Tomlinson C."/>
            <person name="Strong C."/>
            <person name="Delehaunty K."/>
            <person name="Fronick C."/>
            <person name="Courtney B."/>
            <person name="Rock S.M."/>
            <person name="Belter E."/>
            <person name="Du F."/>
            <person name="Kim K."/>
            <person name="Abbott R.M."/>
            <person name="Cotton M."/>
            <person name="Levy A."/>
            <person name="Marchetto P."/>
            <person name="Ochoa K."/>
            <person name="Jackson S.M."/>
            <person name="Gillam B."/>
            <person name="Chen W."/>
            <person name="Yan L."/>
            <person name="Higginbotham J."/>
            <person name="Cardenas M."/>
            <person name="Waligorski J."/>
            <person name="Applebaum E."/>
            <person name="Phelps L."/>
            <person name="Falcone J."/>
            <person name="Kanchi K."/>
            <person name="Thane T."/>
            <person name="Scimone A."/>
            <person name="Thane N."/>
            <person name="Henke J."/>
            <person name="Wang T."/>
            <person name="Ruppert J."/>
            <person name="Shah N."/>
            <person name="Rotter K."/>
            <person name="Hodges J."/>
            <person name="Ingenthron E."/>
            <person name="Cordes M."/>
            <person name="Kohlberg S."/>
            <person name="Sgro J."/>
            <person name="Delgado B."/>
            <person name="Mead K."/>
            <person name="Chinwalla A."/>
            <person name="Leonard S."/>
            <person name="Crouse K."/>
            <person name="Collura K."/>
            <person name="Kudrna D."/>
            <person name="Currie J."/>
            <person name="He R."/>
            <person name="Angelova A."/>
            <person name="Rajasekar S."/>
            <person name="Mueller T."/>
            <person name="Lomeli R."/>
            <person name="Scara G."/>
            <person name="Ko A."/>
            <person name="Delaney K."/>
            <person name="Wissotski M."/>
            <person name="Lopez G."/>
            <person name="Campos D."/>
            <person name="Braidotti M."/>
            <person name="Ashley E."/>
            <person name="Golser W."/>
            <person name="Kim H."/>
            <person name="Lee S."/>
            <person name="Lin J."/>
            <person name="Dujmic Z."/>
            <person name="Kim W."/>
            <person name="Talag J."/>
            <person name="Zuccolo A."/>
            <person name="Fan C."/>
            <person name="Sebastian A."/>
            <person name="Kramer M."/>
            <person name="Spiegel L."/>
            <person name="Nascimento L."/>
            <person name="Zutavern T."/>
            <person name="Miller B."/>
            <person name="Ambroise C."/>
            <person name="Muller S."/>
            <person name="Spooner W."/>
            <person name="Narechania A."/>
            <person name="Ren L."/>
            <person name="Wei S."/>
            <person name="Kumari S."/>
            <person name="Faga B."/>
            <person name="Levy M.J."/>
            <person name="McMahan L."/>
            <person name="Van Buren P."/>
            <person name="Vaughn M.W."/>
            <person name="Ying K."/>
            <person name="Yeh C.-T."/>
            <person name="Emrich S.J."/>
            <person name="Jia Y."/>
            <person name="Kalyanaraman A."/>
            <person name="Hsia A.-P."/>
            <person name="Barbazuk W.B."/>
            <person name="Baucom R.S."/>
            <person name="Brutnell T.P."/>
            <person name="Carpita N.C."/>
            <person name="Chaparro C."/>
            <person name="Chia J.-M."/>
            <person name="Deragon J.-M."/>
            <person name="Estill J.C."/>
            <person name="Fu Y."/>
            <person name="Jeddeloh J.A."/>
            <person name="Han Y."/>
            <person name="Lee H."/>
            <person name="Li P."/>
            <person name="Lisch D.R."/>
            <person name="Liu S."/>
            <person name="Liu Z."/>
            <person name="Nagel D.H."/>
            <person name="McCann M.C."/>
            <person name="SanMiguel P."/>
            <person name="Myers A.M."/>
            <person name="Nettleton D."/>
            <person name="Nguyen J."/>
            <person name="Penning B.W."/>
            <person name="Ponnala L."/>
            <person name="Schneider K.L."/>
            <person name="Schwartz D.C."/>
            <person name="Sharma A."/>
            <person name="Soderlund C."/>
            <person name="Springer N.M."/>
            <person name="Sun Q."/>
            <person name="Wang H."/>
            <person name="Waterman M."/>
            <person name="Westerman R."/>
            <person name="Wolfgruber T.K."/>
            <person name="Yang L."/>
            <person name="Yu Y."/>
            <person name="Zhang L."/>
            <person name="Zhou S."/>
            <person name="Zhu Q."/>
            <person name="Bennetzen J.L."/>
            <person name="Dawe R.K."/>
            <person name="Jiang J."/>
            <person name="Jiang N."/>
            <person name="Presting G.G."/>
            <person name="Wessler S.R."/>
            <person name="Aluru S."/>
            <person name="Martienssen R.A."/>
            <person name="Clifton S.W."/>
            <person name="McCombie W.R."/>
            <person name="Wing R.A."/>
            <person name="Wilson R.K."/>
        </authorList>
    </citation>
    <scope>NUCLEOTIDE SEQUENCE [LARGE SCALE GENOMIC DNA]</scope>
    <source>
        <strain evidence="3">cv. B73</strain>
    </source>
</reference>
<accession>A0A804NKK9</accession>
<dbReference type="InParanoid" id="A0A804NKK9"/>